<feature type="transmembrane region" description="Helical" evidence="1">
    <location>
        <begin position="198"/>
        <end position="217"/>
    </location>
</feature>
<dbReference type="SMART" id="SM00014">
    <property type="entry name" value="acidPPc"/>
    <property type="match status" value="1"/>
</dbReference>
<feature type="transmembrane region" description="Helical" evidence="1">
    <location>
        <begin position="12"/>
        <end position="33"/>
    </location>
</feature>
<dbReference type="Pfam" id="PF01569">
    <property type="entry name" value="PAP2"/>
    <property type="match status" value="1"/>
</dbReference>
<reference evidence="3 4" key="1">
    <citation type="submission" date="2016-03" db="EMBL/GenBank/DDBJ databases">
        <authorList>
            <consortium name="Pathogen Informatics"/>
        </authorList>
    </citation>
    <scope>NUCLEOTIDE SEQUENCE [LARGE SCALE GENOMIC DNA]</scope>
    <source>
        <strain evidence="3 4">NCTC13364</strain>
    </source>
</reference>
<sequence length="250" mass="26702">MDPIAAWVADHALMLFLTLPALSAAAALAIWRLAGTLPAGRRRIALYAGLACGMAVLFTGLALSVHGQGGLVMFDMMLAQHLGASMAPRMLWALSWFTHLGDRNFLTVVAVGMTTLLLARQQWLLGAGCVAVTLGGGLLNMFLKNHFQRERPAFEHEYAAVSGWSFPSGHASAAMAVYGMACYLLLRVLPTSWRPVCVAGAAALIMGIGISRVLLQVHYASDVVAGFAVTALWLALCVAVLERRMGPARR</sequence>
<dbReference type="CDD" id="cd03392">
    <property type="entry name" value="PAP2_like_2"/>
    <property type="match status" value="1"/>
</dbReference>
<accession>A0A157PNI0</accession>
<dbReference type="OrthoDB" id="9780918at2"/>
<feature type="transmembrane region" description="Helical" evidence="1">
    <location>
        <begin position="45"/>
        <end position="66"/>
    </location>
</feature>
<evidence type="ECO:0000313" key="4">
    <source>
        <dbReference type="Proteomes" id="UP000077037"/>
    </source>
</evidence>
<dbReference type="RefSeq" id="WP_066413367.1">
    <property type="nucleotide sequence ID" value="NZ_FKBS01000014.1"/>
</dbReference>
<protein>
    <submittedName>
        <fullName evidence="3">Membrane-associated phosphatase</fullName>
    </submittedName>
</protein>
<dbReference type="PANTHER" id="PTHR14969">
    <property type="entry name" value="SPHINGOSINE-1-PHOSPHATE PHOSPHOHYDROLASE"/>
    <property type="match status" value="1"/>
</dbReference>
<evidence type="ECO:0000256" key="1">
    <source>
        <dbReference type="SAM" id="Phobius"/>
    </source>
</evidence>
<dbReference type="InterPro" id="IPR036938">
    <property type="entry name" value="PAP2/HPO_sf"/>
</dbReference>
<dbReference type="SUPFAM" id="SSF48317">
    <property type="entry name" value="Acid phosphatase/Vanadium-dependent haloperoxidase"/>
    <property type="match status" value="1"/>
</dbReference>
<dbReference type="Gene3D" id="1.20.144.10">
    <property type="entry name" value="Phosphatidic acid phosphatase type 2/haloperoxidase"/>
    <property type="match status" value="2"/>
</dbReference>
<dbReference type="PANTHER" id="PTHR14969:SF13">
    <property type="entry name" value="AT30094P"/>
    <property type="match status" value="1"/>
</dbReference>
<feature type="transmembrane region" description="Helical" evidence="1">
    <location>
        <begin position="223"/>
        <end position="241"/>
    </location>
</feature>
<dbReference type="Proteomes" id="UP000077037">
    <property type="component" value="Unassembled WGS sequence"/>
</dbReference>
<name>A0A157PNI0_9BORD</name>
<dbReference type="AlphaFoldDB" id="A0A157PNI0"/>
<organism evidence="3 4">
    <name type="scientific">Bordetella ansorpii</name>
    <dbReference type="NCBI Taxonomy" id="288768"/>
    <lineage>
        <taxon>Bacteria</taxon>
        <taxon>Pseudomonadati</taxon>
        <taxon>Pseudomonadota</taxon>
        <taxon>Betaproteobacteria</taxon>
        <taxon>Burkholderiales</taxon>
        <taxon>Alcaligenaceae</taxon>
        <taxon>Bordetella</taxon>
    </lineage>
</organism>
<keyword evidence="1" id="KW-0812">Transmembrane</keyword>
<dbReference type="InterPro" id="IPR000326">
    <property type="entry name" value="PAP2/HPO"/>
</dbReference>
<feature type="transmembrane region" description="Helical" evidence="1">
    <location>
        <begin position="123"/>
        <end position="143"/>
    </location>
</feature>
<dbReference type="EMBL" id="FKBS01000014">
    <property type="protein sequence ID" value="SAI34870.1"/>
    <property type="molecule type" value="Genomic_DNA"/>
</dbReference>
<gene>
    <name evidence="3" type="ORF">SAMEA1982600_02856</name>
</gene>
<evidence type="ECO:0000259" key="2">
    <source>
        <dbReference type="SMART" id="SM00014"/>
    </source>
</evidence>
<feature type="transmembrane region" description="Helical" evidence="1">
    <location>
        <begin position="163"/>
        <end position="186"/>
    </location>
</feature>
<keyword evidence="1" id="KW-1133">Transmembrane helix</keyword>
<evidence type="ECO:0000313" key="3">
    <source>
        <dbReference type="EMBL" id="SAI34870.1"/>
    </source>
</evidence>
<feature type="domain" description="Phosphatidic acid phosphatase type 2/haloperoxidase" evidence="2">
    <location>
        <begin position="127"/>
        <end position="238"/>
    </location>
</feature>
<proteinExistence type="predicted"/>
<keyword evidence="1" id="KW-0472">Membrane</keyword>